<keyword evidence="1" id="KW-0472">Membrane</keyword>
<dbReference type="AlphaFoldDB" id="R7GYA7"/>
<evidence type="ECO:0000313" key="3">
    <source>
        <dbReference type="EMBL" id="CDE32051.1"/>
    </source>
</evidence>
<feature type="transmembrane region" description="Helical" evidence="1">
    <location>
        <begin position="156"/>
        <end position="187"/>
    </location>
</feature>
<dbReference type="GO" id="GO:0004175">
    <property type="term" value="F:endopeptidase activity"/>
    <property type="evidence" value="ECO:0007669"/>
    <property type="project" value="UniProtKB-ARBA"/>
</dbReference>
<dbReference type="InterPro" id="IPR003675">
    <property type="entry name" value="Rce1/LyrA-like_dom"/>
</dbReference>
<accession>R7GYA7</accession>
<sequence>MKKRELLNVALYLFAFLTIQAICLAATMLFSLSNGITAGATTITTLASSIITIALFYKLRWTPCSGAYINTRPWFTMFWVVCLTIGTIAPLAYITELLGVTLPDTYNEMFKGIMQHKLGFITIGIIAPIAEEYVFRGAILRVLCDITGKHRQWVAIVLSAALFATVHGNMAQGIGAFLCGLLLGWMYVRTGSIVPGVVYHWVNNSTAVLLYRLMPQSADMQFADFFGGDMKRVALAIVFSLMIFGASMFQLNLRLQKPQQ</sequence>
<keyword evidence="1" id="KW-0812">Transmembrane</keyword>
<dbReference type="EMBL" id="CBIT010000116">
    <property type="protein sequence ID" value="CDE32051.1"/>
    <property type="molecule type" value="Genomic_DNA"/>
</dbReference>
<dbReference type="GO" id="GO:0006508">
    <property type="term" value="P:proteolysis"/>
    <property type="evidence" value="ECO:0007669"/>
    <property type="project" value="UniProtKB-KW"/>
</dbReference>
<reference evidence="3" key="1">
    <citation type="submission" date="2012-11" db="EMBL/GenBank/DDBJ databases">
        <title>Dependencies among metagenomic species, viruses, plasmids and units of genetic variation.</title>
        <authorList>
            <person name="Nielsen H.B."/>
            <person name="Almeida M."/>
            <person name="Juncker A.S."/>
            <person name="Rasmussen S."/>
            <person name="Li J."/>
            <person name="Sunagawa S."/>
            <person name="Plichta D."/>
            <person name="Gautier L."/>
            <person name="Le Chatelier E."/>
            <person name="Peletier E."/>
            <person name="Bonde I."/>
            <person name="Nielsen T."/>
            <person name="Manichanh C."/>
            <person name="Arumugam M."/>
            <person name="Batto J."/>
            <person name="Santos M.B.Q.D."/>
            <person name="Blom N."/>
            <person name="Borruel N."/>
            <person name="Burgdorf K.S."/>
            <person name="Boumezbeur F."/>
            <person name="Casellas F."/>
            <person name="Dore J."/>
            <person name="Guarner F."/>
            <person name="Hansen T."/>
            <person name="Hildebrand F."/>
            <person name="Kaas R.S."/>
            <person name="Kennedy S."/>
            <person name="Kristiansen K."/>
            <person name="Kultima J.R."/>
            <person name="Leonard P."/>
            <person name="Levenez F."/>
            <person name="Lund O."/>
            <person name="Moumen B."/>
            <person name="Le Paslier D."/>
            <person name="Pons N."/>
            <person name="Pedersen O."/>
            <person name="Prifti E."/>
            <person name="Qin J."/>
            <person name="Raes J."/>
            <person name="Tap J."/>
            <person name="Tims S."/>
            <person name="Ussery D.W."/>
            <person name="Yamada T."/>
            <person name="MetaHit consortium"/>
            <person name="Renault P."/>
            <person name="Sicheritz-Ponten T."/>
            <person name="Bork P."/>
            <person name="Wang J."/>
            <person name="Brunak S."/>
            <person name="Ehrlich S.D."/>
        </authorList>
    </citation>
    <scope>NUCLEOTIDE SEQUENCE [LARGE SCALE GENOMIC DNA]</scope>
</reference>
<dbReference type="InterPro" id="IPR052710">
    <property type="entry name" value="CAAX_protease"/>
</dbReference>
<feature type="transmembrane region" description="Helical" evidence="1">
    <location>
        <begin position="118"/>
        <end position="135"/>
    </location>
</feature>
<feature type="transmembrane region" description="Helical" evidence="1">
    <location>
        <begin position="78"/>
        <end position="98"/>
    </location>
</feature>
<organism evidence="3">
    <name type="scientific">Leyella stercorea CAG:629</name>
    <dbReference type="NCBI Taxonomy" id="1263103"/>
    <lineage>
        <taxon>Bacteria</taxon>
        <taxon>Pseudomonadati</taxon>
        <taxon>Bacteroidota</taxon>
        <taxon>Bacteroidia</taxon>
        <taxon>Bacteroidales</taxon>
        <taxon>Prevotellaceae</taxon>
        <taxon>Leyella</taxon>
    </lineage>
</organism>
<protein>
    <submittedName>
        <fullName evidence="3">CAAX amino terminal protease family protein</fullName>
    </submittedName>
</protein>
<dbReference type="Pfam" id="PF02517">
    <property type="entry name" value="Rce1-like"/>
    <property type="match status" value="1"/>
</dbReference>
<gene>
    <name evidence="3" type="ORF">BN741_01201</name>
</gene>
<name>R7GYA7_9BACT</name>
<comment type="caution">
    <text evidence="3">The sequence shown here is derived from an EMBL/GenBank/DDBJ whole genome shotgun (WGS) entry which is preliminary data.</text>
</comment>
<dbReference type="RefSeq" id="WP_022430408.1">
    <property type="nucleotide sequence ID" value="NZ_FR899254.1"/>
</dbReference>
<proteinExistence type="predicted"/>
<dbReference type="Proteomes" id="UP000018072">
    <property type="component" value="Unassembled WGS sequence"/>
</dbReference>
<feature type="domain" description="CAAX prenyl protease 2/Lysostaphin resistance protein A-like" evidence="2">
    <location>
        <begin position="119"/>
        <end position="205"/>
    </location>
</feature>
<evidence type="ECO:0000256" key="1">
    <source>
        <dbReference type="SAM" id="Phobius"/>
    </source>
</evidence>
<evidence type="ECO:0000259" key="2">
    <source>
        <dbReference type="Pfam" id="PF02517"/>
    </source>
</evidence>
<keyword evidence="3" id="KW-0378">Hydrolase</keyword>
<keyword evidence="1" id="KW-1133">Transmembrane helix</keyword>
<feature type="transmembrane region" description="Helical" evidence="1">
    <location>
        <begin position="233"/>
        <end position="253"/>
    </location>
</feature>
<dbReference type="PANTHER" id="PTHR36435">
    <property type="entry name" value="SLR1288 PROTEIN"/>
    <property type="match status" value="1"/>
</dbReference>
<dbReference type="STRING" id="1263103.BN741_01201"/>
<feature type="transmembrane region" description="Helical" evidence="1">
    <location>
        <begin position="35"/>
        <end position="57"/>
    </location>
</feature>
<keyword evidence="3" id="KW-0645">Protease</keyword>
<dbReference type="GO" id="GO:0080120">
    <property type="term" value="P:CAAX-box protein maturation"/>
    <property type="evidence" value="ECO:0007669"/>
    <property type="project" value="UniProtKB-ARBA"/>
</dbReference>
<dbReference type="PANTHER" id="PTHR36435:SF1">
    <property type="entry name" value="CAAX AMINO TERMINAL PROTEASE FAMILY PROTEIN"/>
    <property type="match status" value="1"/>
</dbReference>